<dbReference type="PANTHER" id="PTHR36506">
    <property type="entry name" value="PREFLAGELLIN PEPTIDASE"/>
    <property type="match status" value="1"/>
</dbReference>
<protein>
    <submittedName>
        <fullName evidence="8">Flp operon protein B</fullName>
    </submittedName>
    <submittedName>
        <fullName evidence="9">Prepilin peptidase CpaA</fullName>
    </submittedName>
</protein>
<evidence type="ECO:0000256" key="1">
    <source>
        <dbReference type="ARBA" id="ARBA00004651"/>
    </source>
</evidence>
<dbReference type="Proteomes" id="UP000502287">
    <property type="component" value="Chromosome"/>
</dbReference>
<evidence type="ECO:0000259" key="7">
    <source>
        <dbReference type="Pfam" id="PF01478"/>
    </source>
</evidence>
<feature type="transmembrane region" description="Helical" evidence="6">
    <location>
        <begin position="50"/>
        <end position="70"/>
    </location>
</feature>
<keyword evidence="3 6" id="KW-0812">Transmembrane</keyword>
<dbReference type="EMBL" id="CP015029">
    <property type="protein sequence ID" value="QIM63971.1"/>
    <property type="molecule type" value="Genomic_DNA"/>
</dbReference>
<organism evidence="8 11">
    <name type="scientific">Frederiksenia canicola</name>
    <dbReference type="NCBI Taxonomy" id="123824"/>
    <lineage>
        <taxon>Bacteria</taxon>
        <taxon>Pseudomonadati</taxon>
        <taxon>Pseudomonadota</taxon>
        <taxon>Gammaproteobacteria</taxon>
        <taxon>Pasteurellales</taxon>
        <taxon>Pasteurellaceae</taxon>
        <taxon>Frederiksenia</taxon>
    </lineage>
</organism>
<reference evidence="8 11" key="1">
    <citation type="submission" date="2016-03" db="EMBL/GenBank/DDBJ databases">
        <authorList>
            <person name="Hansen M.J."/>
            <person name="Bojesen A.M."/>
            <person name="Planet P."/>
        </authorList>
    </citation>
    <scope>NUCLEOTIDE SEQUENCE [LARGE SCALE GENOMIC DNA]</scope>
    <source>
        <strain evidence="8 11">HPA 21</strain>
    </source>
</reference>
<evidence type="ECO:0000256" key="6">
    <source>
        <dbReference type="SAM" id="Phobius"/>
    </source>
</evidence>
<dbReference type="KEGG" id="fcl:A4G17_00160"/>
<evidence type="ECO:0000256" key="2">
    <source>
        <dbReference type="ARBA" id="ARBA00022475"/>
    </source>
</evidence>
<dbReference type="InterPro" id="IPR052218">
    <property type="entry name" value="Preflagellin_Peptidase"/>
</dbReference>
<evidence type="ECO:0000313" key="9">
    <source>
        <dbReference type="EMBL" id="RPE95707.1"/>
    </source>
</evidence>
<feature type="transmembrane region" description="Helical" evidence="6">
    <location>
        <begin position="29"/>
        <end position="45"/>
    </location>
</feature>
<accession>A0AAE6X519</accession>
<feature type="transmembrane region" description="Helical" evidence="6">
    <location>
        <begin position="121"/>
        <end position="138"/>
    </location>
</feature>
<evidence type="ECO:0000256" key="3">
    <source>
        <dbReference type="ARBA" id="ARBA00022692"/>
    </source>
</evidence>
<keyword evidence="4 6" id="KW-1133">Transmembrane helix</keyword>
<reference evidence="9 10" key="2">
    <citation type="submission" date="2018-11" db="EMBL/GenBank/DDBJ databases">
        <title>Genomic Encyclopedia of Type Strains, Phase IV (KMG-IV): sequencing the most valuable type-strain genomes for metagenomic binning, comparative biology and taxonomic classification.</title>
        <authorList>
            <person name="Goeker M."/>
        </authorList>
    </citation>
    <scope>NUCLEOTIDE SEQUENCE [LARGE SCALE GENOMIC DNA]</scope>
    <source>
        <strain evidence="9 10">DSM 25797</strain>
    </source>
</reference>
<evidence type="ECO:0000256" key="5">
    <source>
        <dbReference type="ARBA" id="ARBA00023136"/>
    </source>
</evidence>
<keyword evidence="5 6" id="KW-0472">Membrane</keyword>
<dbReference type="PANTHER" id="PTHR36506:SF1">
    <property type="entry name" value="PREFLAGELLIN PEPTIDASE"/>
    <property type="match status" value="1"/>
</dbReference>
<sequence length="140" mass="15657">MIVLLKTTIILLLIRLSWTDINSRVISNNIILVLLFLVIPFGYLLNGELYITPALISLSIGFLLFLFNVIGAGDIKLITVLMLTIPSEQILSFFVFTSFFGLLLIIIGWLFFKTSIKRNGLPYGVAISLGYLTNLALFNL</sequence>
<dbReference type="Proteomes" id="UP000276901">
    <property type="component" value="Unassembled WGS sequence"/>
</dbReference>
<dbReference type="EMBL" id="RKQT01000001">
    <property type="protein sequence ID" value="RPE95707.1"/>
    <property type="molecule type" value="Genomic_DNA"/>
</dbReference>
<keyword evidence="10" id="KW-1185">Reference proteome</keyword>
<evidence type="ECO:0000313" key="10">
    <source>
        <dbReference type="Proteomes" id="UP000276901"/>
    </source>
</evidence>
<dbReference type="Gene3D" id="1.20.120.1220">
    <property type="match status" value="1"/>
</dbReference>
<dbReference type="InterPro" id="IPR000045">
    <property type="entry name" value="Prepilin_IV_endopep_pep"/>
</dbReference>
<feature type="transmembrane region" description="Helical" evidence="6">
    <location>
        <begin position="90"/>
        <end position="112"/>
    </location>
</feature>
<feature type="domain" description="Prepilin type IV endopeptidase peptidase" evidence="7">
    <location>
        <begin position="9"/>
        <end position="106"/>
    </location>
</feature>
<evidence type="ECO:0000313" key="8">
    <source>
        <dbReference type="EMBL" id="QIM63971.1"/>
    </source>
</evidence>
<name>A0AAE6X519_9PAST</name>
<evidence type="ECO:0000256" key="4">
    <source>
        <dbReference type="ARBA" id="ARBA00022989"/>
    </source>
</evidence>
<gene>
    <name evidence="8" type="ORF">A4G17_00160</name>
    <name evidence="9" type="ORF">EDC49_0081</name>
</gene>
<dbReference type="RefSeq" id="WP_123955646.1">
    <property type="nucleotide sequence ID" value="NZ_CP015029.1"/>
</dbReference>
<proteinExistence type="predicted"/>
<dbReference type="AlphaFoldDB" id="A0AAE6X519"/>
<comment type="subcellular location">
    <subcellularLocation>
        <location evidence="1">Cell membrane</location>
        <topology evidence="1">Multi-pass membrane protein</topology>
    </subcellularLocation>
</comment>
<dbReference type="Pfam" id="PF01478">
    <property type="entry name" value="Peptidase_A24"/>
    <property type="match status" value="1"/>
</dbReference>
<evidence type="ECO:0000313" key="11">
    <source>
        <dbReference type="Proteomes" id="UP000502287"/>
    </source>
</evidence>
<keyword evidence="2" id="KW-1003">Cell membrane</keyword>
<dbReference type="GO" id="GO:0005886">
    <property type="term" value="C:plasma membrane"/>
    <property type="evidence" value="ECO:0007669"/>
    <property type="project" value="UniProtKB-SubCell"/>
</dbReference>
<dbReference type="GO" id="GO:0004190">
    <property type="term" value="F:aspartic-type endopeptidase activity"/>
    <property type="evidence" value="ECO:0007669"/>
    <property type="project" value="InterPro"/>
</dbReference>